<sequence>MPNVNPKEPHHPSTRHNIAEKPNVNPKEPHNPNSQPPDTTDLASSMKMSNESSDATPDRVPPPRPVYKDLTTAHSSITTGSRRNRSRSSSTDAVGELTEMHNLEPAATPTEATTKATVLPALPVLVSREKYNLHPGVFFEKPKDNLDSNDNGGVDRKAGTPLNTWEALQNVDVPDPLFAAPKIPFKTKPIRSKPWPRDSLDLNRSDSEQKQTPAEQVSYSRAQDMPPQTPPQDTPEGNDHLSTGVHSLPGSSTIDKIVGTYIHSDVTADSESFGDNYREPANAAEPASGVCRNVSRDAIDTNAVKPRRGRRYANKASGNPPNIALPTAPGLTVTPLATTSSTNLNPSMSYGDTRNLLEITQKSYQPVKSSGLNREYFRQDLTAGDPGECSNAATAASSLYRTISTEDSDHFEYDDGQFGDTRRGRLPLERDVSKALRRESALSDESGGTITSSILNPPNISQSKPADSRGGSGLRATSVREKDLFQIRLKDSSFYDNGALDQEWVDAAEHNNVRVPVTGSGLKVTSQPNSLNHANLQPYIEDCKDDADDWETDRDTRGYTETVAESGFGLDMRGYSGGMLGGTVRQTGDSIADMSDRDAASFRTVSTFPRNYEGSHYGSTERIAHHPAPMAYSGLYRQAEVKKTNIPVMIPSYQQHKVNGYFSDSNRLRPRQLFNHVQKRLDKAHANPFQSSPPEVLSTKTGVLGNEPRKDLGRLFARTLSKGKSRVQSSLPITGNLEEVGIPLEPVSSFKPISNPKFGDNLQDWIPDQYGEPYGSPGPALRSSGQVDNPSQKVEFVEVDLRDRNSSQYVDNQAMGNSVSSRGLGETSADGFVRTPVVGGRPGRDSPNHCSPFTRDPSGTPNNRTESPLANRESRHQMDILEALRSTPPPQNRDTTRQQTKFSYRSPLAPPRDKIWNRLYTGSQVIRMEEAVEPALRTLNEHPRVFPRNDRPMSARLNTRKNTVSYVVLGFCNFFPPLLICFRTGKLDSIMVWLTNGDVTAYNETSQKVCPYMIGFWIGVLLFFLGFLLYSKLHNG</sequence>
<reference evidence="3 4" key="1">
    <citation type="journal article" date="2018" name="IMA Fungus">
        <title>IMA Genome-F 9: Draft genome sequence of Annulohypoxylon stygium, Aspergillus mulundensis, Berkeleyomyces basicola (syn. Thielaviopsis basicola), Ceratocystis smalleyi, two Cercospora beticola strains, Coleophoma cylindrospora, Fusarium fracticaudum, Phialophora cf. hyalina, and Morchella septimelata.</title>
        <authorList>
            <person name="Wingfield B.D."/>
            <person name="Bills G.F."/>
            <person name="Dong Y."/>
            <person name="Huang W."/>
            <person name="Nel W.J."/>
            <person name="Swalarsk-Parry B.S."/>
            <person name="Vaghefi N."/>
            <person name="Wilken P.M."/>
            <person name="An Z."/>
            <person name="de Beer Z.W."/>
            <person name="De Vos L."/>
            <person name="Chen L."/>
            <person name="Duong T.A."/>
            <person name="Gao Y."/>
            <person name="Hammerbacher A."/>
            <person name="Kikkert J.R."/>
            <person name="Li Y."/>
            <person name="Li H."/>
            <person name="Li K."/>
            <person name="Li Q."/>
            <person name="Liu X."/>
            <person name="Ma X."/>
            <person name="Naidoo K."/>
            <person name="Pethybridge S.J."/>
            <person name="Sun J."/>
            <person name="Steenkamp E.T."/>
            <person name="van der Nest M.A."/>
            <person name="van Wyk S."/>
            <person name="Wingfield M.J."/>
            <person name="Xiong C."/>
            <person name="Yue Q."/>
            <person name="Zhang X."/>
        </authorList>
    </citation>
    <scope>NUCLEOTIDE SEQUENCE [LARGE SCALE GENOMIC DNA]</scope>
    <source>
        <strain evidence="3 4">BP5796</strain>
    </source>
</reference>
<feature type="region of interest" description="Disordered" evidence="1">
    <location>
        <begin position="138"/>
        <end position="158"/>
    </location>
</feature>
<feature type="compositionally biased region" description="Low complexity" evidence="1">
    <location>
        <begin position="104"/>
        <end position="114"/>
    </location>
</feature>
<keyword evidence="4" id="KW-1185">Reference proteome</keyword>
<feature type="compositionally biased region" description="Polar residues" evidence="1">
    <location>
        <begin position="446"/>
        <end position="465"/>
    </location>
</feature>
<feature type="compositionally biased region" description="Polar residues" evidence="1">
    <location>
        <begin position="806"/>
        <end position="821"/>
    </location>
</feature>
<dbReference type="AlphaFoldDB" id="A0A3D8SMY1"/>
<feature type="compositionally biased region" description="Polar residues" evidence="1">
    <location>
        <begin position="240"/>
        <end position="251"/>
    </location>
</feature>
<evidence type="ECO:0000313" key="3">
    <source>
        <dbReference type="EMBL" id="RDW87675.1"/>
    </source>
</evidence>
<feature type="region of interest" description="Disordered" evidence="1">
    <location>
        <begin position="268"/>
        <end position="328"/>
    </location>
</feature>
<feature type="compositionally biased region" description="Polar residues" evidence="1">
    <location>
        <begin position="857"/>
        <end position="868"/>
    </location>
</feature>
<feature type="region of interest" description="Disordered" evidence="1">
    <location>
        <begin position="805"/>
        <end position="907"/>
    </location>
</feature>
<evidence type="ECO:0000256" key="1">
    <source>
        <dbReference type="SAM" id="MobiDB-lite"/>
    </source>
</evidence>
<feature type="compositionally biased region" description="Polar residues" evidence="1">
    <location>
        <begin position="210"/>
        <end position="221"/>
    </location>
</feature>
<evidence type="ECO:0000256" key="2">
    <source>
        <dbReference type="SAM" id="Phobius"/>
    </source>
</evidence>
<comment type="caution">
    <text evidence="3">The sequence shown here is derived from an EMBL/GenBank/DDBJ whole genome shotgun (WGS) entry which is preliminary data.</text>
</comment>
<keyword evidence="2" id="KW-1133">Transmembrane helix</keyword>
<keyword evidence="2" id="KW-0812">Transmembrane</keyword>
<dbReference type="EMBL" id="PDLN01000004">
    <property type="protein sequence ID" value="RDW87675.1"/>
    <property type="molecule type" value="Genomic_DNA"/>
</dbReference>
<accession>A0A3D8SMY1</accession>
<evidence type="ECO:0000313" key="4">
    <source>
        <dbReference type="Proteomes" id="UP000256328"/>
    </source>
</evidence>
<dbReference type="OrthoDB" id="5353066at2759"/>
<name>A0A3D8SMY1_9HELO</name>
<feature type="region of interest" description="Disordered" evidence="1">
    <location>
        <begin position="1"/>
        <end position="114"/>
    </location>
</feature>
<feature type="region of interest" description="Disordered" evidence="1">
    <location>
        <begin position="187"/>
        <end position="251"/>
    </location>
</feature>
<dbReference type="Proteomes" id="UP000256328">
    <property type="component" value="Unassembled WGS sequence"/>
</dbReference>
<gene>
    <name evidence="3" type="ORF">BP5796_03369</name>
</gene>
<feature type="region of interest" description="Disordered" evidence="1">
    <location>
        <begin position="437"/>
        <end position="477"/>
    </location>
</feature>
<feature type="transmembrane region" description="Helical" evidence="2">
    <location>
        <begin position="1012"/>
        <end position="1030"/>
    </location>
</feature>
<feature type="compositionally biased region" description="Basic and acidic residues" evidence="1">
    <location>
        <begin position="195"/>
        <end position="209"/>
    </location>
</feature>
<organism evidence="3 4">
    <name type="scientific">Coleophoma crateriformis</name>
    <dbReference type="NCBI Taxonomy" id="565419"/>
    <lineage>
        <taxon>Eukaryota</taxon>
        <taxon>Fungi</taxon>
        <taxon>Dikarya</taxon>
        <taxon>Ascomycota</taxon>
        <taxon>Pezizomycotina</taxon>
        <taxon>Leotiomycetes</taxon>
        <taxon>Helotiales</taxon>
        <taxon>Dermateaceae</taxon>
        <taxon>Coleophoma</taxon>
    </lineage>
</organism>
<proteinExistence type="predicted"/>
<feature type="compositionally biased region" description="Low complexity" evidence="1">
    <location>
        <begin position="75"/>
        <end position="91"/>
    </location>
</feature>
<keyword evidence="2" id="KW-0472">Membrane</keyword>
<protein>
    <submittedName>
        <fullName evidence="3">Uncharacterized protein</fullName>
    </submittedName>
</protein>
<feature type="compositionally biased region" description="Polar residues" evidence="1">
    <location>
        <begin position="31"/>
        <end position="55"/>
    </location>
</feature>